<keyword evidence="3" id="KW-0285">Flavoprotein</keyword>
<proteinExistence type="inferred from homology"/>
<sequence>MTYRTPLQDLNFFLRLAAGRQSFDSNGIYADLAGGLAEQTLAEAARFAEGQLLPLDREGDRIGARFADGAVTTPPGWRDAYAQWRAGGWNAIAASPDFGGMGLPVLLNAACTEIWNATNISFALCPLLSHGGIEALEAHASDRLKETYLGRIVSGEWTATMNLTEPQAGSDLALLRTRAARNADGSYRIDGQKIFITYGEHDLVDNILHLVLARLPDAPPGVKGISLFLVPKFLPDDSGAFNRRNSARCAGIEHKLGIRGSPTCTMIFEDAVGFLIGQENNGLACMFTMMNNARLSVGVQGVALAERAFQAALDYARERKQGRAPGASDTSAIVEHPDVARMLLTMASLTAAARAICFETAVSIDRAHRDADPARAKEADERASLLTPVAKAFSTDIGNEATSLAVQVYGGMGYIEETGVAQLMRDARICAIYEGTNGIQGIDLVGRKLAMSGGAAARREIEDMRAIARESDYAALAEAVEALAQASDFMARAMKETPAQGLAGATPYLRLFALARGGTLLETGARLARHENDPNADRYETLSHFFAKNIAVAAPGLARMVMEGAASVTDAAAALGD</sequence>
<dbReference type="InterPro" id="IPR006091">
    <property type="entry name" value="Acyl-CoA_Oxase/DH_mid-dom"/>
</dbReference>
<dbReference type="Gene3D" id="2.40.110.10">
    <property type="entry name" value="Butyryl-CoA Dehydrogenase, subunit A, domain 2"/>
    <property type="match status" value="1"/>
</dbReference>
<dbReference type="InterPro" id="IPR013786">
    <property type="entry name" value="AcylCoA_DH/ox_N"/>
</dbReference>
<dbReference type="Pfam" id="PF02771">
    <property type="entry name" value="Acyl-CoA_dh_N"/>
    <property type="match status" value="1"/>
</dbReference>
<evidence type="ECO:0000259" key="6">
    <source>
        <dbReference type="Pfam" id="PF00441"/>
    </source>
</evidence>
<dbReference type="InterPro" id="IPR036250">
    <property type="entry name" value="AcylCo_DH-like_C"/>
</dbReference>
<dbReference type="InterPro" id="IPR046373">
    <property type="entry name" value="Acyl-CoA_Oxase/DH_mid-dom_sf"/>
</dbReference>
<protein>
    <submittedName>
        <fullName evidence="10">Butyryl-CoA dehydrogenase</fullName>
        <ecNumber evidence="10">1.3.8.1</ecNumber>
    </submittedName>
</protein>
<dbReference type="InterPro" id="IPR009075">
    <property type="entry name" value="AcylCo_DH/oxidase_C"/>
</dbReference>
<accession>A0AA48M1N0</accession>
<evidence type="ECO:0000256" key="2">
    <source>
        <dbReference type="ARBA" id="ARBA00009347"/>
    </source>
</evidence>
<dbReference type="SUPFAM" id="SSF56645">
    <property type="entry name" value="Acyl-CoA dehydrogenase NM domain-like"/>
    <property type="match status" value="1"/>
</dbReference>
<dbReference type="InterPro" id="IPR009100">
    <property type="entry name" value="AcylCoA_DH/oxidase_NM_dom_sf"/>
</dbReference>
<dbReference type="InterPro" id="IPR025878">
    <property type="entry name" value="Acyl-CoA_dh-like_C_dom"/>
</dbReference>
<dbReference type="SUPFAM" id="SSF47203">
    <property type="entry name" value="Acyl-CoA dehydrogenase C-terminal domain-like"/>
    <property type="match status" value="1"/>
</dbReference>
<dbReference type="Pfam" id="PF12806">
    <property type="entry name" value="Acyl-CoA_dh_C"/>
    <property type="match status" value="1"/>
</dbReference>
<dbReference type="FunFam" id="2.40.110.10:FF:000031">
    <property type="entry name" value="Acyl-CoA dehydrogenase, putative"/>
    <property type="match status" value="1"/>
</dbReference>
<feature type="domain" description="Acyl-CoA dehydrogenase/oxidase C-terminal" evidence="6">
    <location>
        <begin position="280"/>
        <end position="441"/>
    </location>
</feature>
<evidence type="ECO:0000256" key="1">
    <source>
        <dbReference type="ARBA" id="ARBA00001974"/>
    </source>
</evidence>
<dbReference type="InterPro" id="IPR037069">
    <property type="entry name" value="AcylCoA_DH/ox_N_sf"/>
</dbReference>
<dbReference type="Gene3D" id="1.20.140.10">
    <property type="entry name" value="Butyryl-CoA Dehydrogenase, subunit A, domain 3"/>
    <property type="match status" value="1"/>
</dbReference>
<organism evidence="10">
    <name type="scientific">freshwater sediment metagenome</name>
    <dbReference type="NCBI Taxonomy" id="556182"/>
    <lineage>
        <taxon>unclassified sequences</taxon>
        <taxon>metagenomes</taxon>
        <taxon>ecological metagenomes</taxon>
    </lineage>
</organism>
<dbReference type="Pfam" id="PF02770">
    <property type="entry name" value="Acyl-CoA_dh_M"/>
    <property type="match status" value="1"/>
</dbReference>
<evidence type="ECO:0000259" key="9">
    <source>
        <dbReference type="Pfam" id="PF12806"/>
    </source>
</evidence>
<evidence type="ECO:0000313" key="10">
    <source>
        <dbReference type="EMBL" id="CAJ0866117.1"/>
    </source>
</evidence>
<evidence type="ECO:0000259" key="8">
    <source>
        <dbReference type="Pfam" id="PF02771"/>
    </source>
</evidence>
<comment type="cofactor">
    <cofactor evidence="1">
        <name>FAD</name>
        <dbReference type="ChEBI" id="CHEBI:57692"/>
    </cofactor>
</comment>
<feature type="domain" description="Acetyl-CoA dehydrogenase-like C-terminal" evidence="9">
    <location>
        <begin position="472"/>
        <end position="570"/>
    </location>
</feature>
<dbReference type="PANTHER" id="PTHR42803:SF1">
    <property type="entry name" value="BROAD-SPECIFICITY LINEAR ACYL-COA DEHYDROGENASE FADE5"/>
    <property type="match status" value="1"/>
</dbReference>
<evidence type="ECO:0000256" key="3">
    <source>
        <dbReference type="ARBA" id="ARBA00022630"/>
    </source>
</evidence>
<dbReference type="GO" id="GO:0016937">
    <property type="term" value="F:short-chain fatty acyl-CoA dehydrogenase activity"/>
    <property type="evidence" value="ECO:0007669"/>
    <property type="project" value="UniProtKB-EC"/>
</dbReference>
<keyword evidence="5 10" id="KW-0560">Oxidoreductase</keyword>
<comment type="similarity">
    <text evidence="2">Belongs to the acyl-CoA dehydrogenase family.</text>
</comment>
<dbReference type="GO" id="GO:0050660">
    <property type="term" value="F:flavin adenine dinucleotide binding"/>
    <property type="evidence" value="ECO:0007669"/>
    <property type="project" value="InterPro"/>
</dbReference>
<evidence type="ECO:0000256" key="4">
    <source>
        <dbReference type="ARBA" id="ARBA00022827"/>
    </source>
</evidence>
<evidence type="ECO:0000256" key="5">
    <source>
        <dbReference type="ARBA" id="ARBA00023002"/>
    </source>
</evidence>
<dbReference type="PANTHER" id="PTHR42803">
    <property type="entry name" value="ACYL-COA DEHYDROGENASE"/>
    <property type="match status" value="1"/>
</dbReference>
<feature type="domain" description="Acyl-CoA dehydrogenase/oxidase N-terminal" evidence="8">
    <location>
        <begin position="39"/>
        <end position="156"/>
    </location>
</feature>
<reference evidence="10" key="1">
    <citation type="submission" date="2023-07" db="EMBL/GenBank/DDBJ databases">
        <authorList>
            <person name="Pelsma A.J. K."/>
        </authorList>
    </citation>
    <scope>NUCLEOTIDE SEQUENCE</scope>
</reference>
<gene>
    <name evidence="10" type="primary">ACADS/bcd</name>
    <name evidence="10" type="ORF">AMST5_01829</name>
</gene>
<name>A0AA48M1N0_9ZZZZ</name>
<dbReference type="Pfam" id="PF00441">
    <property type="entry name" value="Acyl-CoA_dh_1"/>
    <property type="match status" value="1"/>
</dbReference>
<evidence type="ECO:0000259" key="7">
    <source>
        <dbReference type="Pfam" id="PF02770"/>
    </source>
</evidence>
<dbReference type="EC" id="1.3.8.1" evidence="10"/>
<dbReference type="EMBL" id="OY288114">
    <property type="protein sequence ID" value="CAJ0866117.1"/>
    <property type="molecule type" value="Genomic_DNA"/>
</dbReference>
<keyword evidence="4" id="KW-0274">FAD</keyword>
<feature type="domain" description="Acyl-CoA oxidase/dehydrogenase middle" evidence="7">
    <location>
        <begin position="161"/>
        <end position="270"/>
    </location>
</feature>
<dbReference type="Gene3D" id="1.10.540.10">
    <property type="entry name" value="Acyl-CoA dehydrogenase/oxidase, N-terminal domain"/>
    <property type="match status" value="1"/>
</dbReference>
<dbReference type="AlphaFoldDB" id="A0AA48M1N0"/>
<dbReference type="InterPro" id="IPR052166">
    <property type="entry name" value="Diverse_Acyl-CoA_DH"/>
</dbReference>